<dbReference type="InterPro" id="IPR019767">
    <property type="entry name" value="EPO/TPO_CS"/>
</dbReference>
<comment type="subcellular location">
    <subcellularLocation>
        <location evidence="2">Secreted</location>
    </subcellularLocation>
</comment>
<dbReference type="AlphaFoldDB" id="A0A9D3TGZ0"/>
<dbReference type="InterPro" id="IPR003013">
    <property type="entry name" value="Erythroptn"/>
</dbReference>
<feature type="signal peptide" evidence="11">
    <location>
        <begin position="1"/>
        <end position="23"/>
    </location>
</feature>
<sequence length="183" mass="19920">MFPRSGLVSVLLMVLQWSGPGLASPLRPICDPRVLDRFIKEARDVESAVRSCKEGCGMVESLTVPLTSVDFSLWEKTEVGERSREVQAGLWLLAQALRRARASLSDAALCGLIDTCISNIHSIGQVIRSLSMEQNIPPPTATGASGTQTWQVTSLAELFRIHTNFLRGKVRLLLSDAPACQSS</sequence>
<keyword evidence="9" id="KW-1015">Disulfide bond</keyword>
<evidence type="ECO:0000256" key="11">
    <source>
        <dbReference type="SAM" id="SignalP"/>
    </source>
</evidence>
<evidence type="ECO:0000256" key="8">
    <source>
        <dbReference type="ARBA" id="ARBA00023057"/>
    </source>
</evidence>
<dbReference type="GO" id="GO:0043249">
    <property type="term" value="P:erythrocyte maturation"/>
    <property type="evidence" value="ECO:0007669"/>
    <property type="project" value="UniProtKB-KW"/>
</dbReference>
<evidence type="ECO:0000256" key="10">
    <source>
        <dbReference type="ARBA" id="ARBA00023180"/>
    </source>
</evidence>
<feature type="chain" id="PRO_5038680515" description="Erythropoietin" evidence="11">
    <location>
        <begin position="24"/>
        <end position="183"/>
    </location>
</feature>
<keyword evidence="7 11" id="KW-0732">Signal</keyword>
<dbReference type="InterPro" id="IPR001323">
    <property type="entry name" value="EPO_TPO"/>
</dbReference>
<comment type="caution">
    <text evidence="12">The sequence shown here is derived from an EMBL/GenBank/DDBJ whole genome shotgun (WGS) entry which is preliminary data.</text>
</comment>
<dbReference type="OrthoDB" id="9892121at2759"/>
<dbReference type="Gene3D" id="1.20.1250.10">
    <property type="match status" value="1"/>
</dbReference>
<dbReference type="GO" id="GO:0005179">
    <property type="term" value="F:hormone activity"/>
    <property type="evidence" value="ECO:0007669"/>
    <property type="project" value="UniProtKB-KW"/>
</dbReference>
<dbReference type="GO" id="GO:0005128">
    <property type="term" value="F:erythropoietin receptor binding"/>
    <property type="evidence" value="ECO:0007669"/>
    <property type="project" value="InterPro"/>
</dbReference>
<evidence type="ECO:0000256" key="9">
    <source>
        <dbReference type="ARBA" id="ARBA00023157"/>
    </source>
</evidence>
<dbReference type="PANTHER" id="PTHR10370">
    <property type="entry name" value="ERYTHROPOIETIN"/>
    <property type="match status" value="1"/>
</dbReference>
<comment type="similarity">
    <text evidence="3">Belongs to the EPO/TPO family.</text>
</comment>
<dbReference type="GO" id="GO:0005125">
    <property type="term" value="F:cytokine activity"/>
    <property type="evidence" value="ECO:0007669"/>
    <property type="project" value="TreeGrafter"/>
</dbReference>
<evidence type="ECO:0000256" key="5">
    <source>
        <dbReference type="ARBA" id="ARBA00022525"/>
    </source>
</evidence>
<dbReference type="Proteomes" id="UP001046870">
    <property type="component" value="Chromosome 3"/>
</dbReference>
<keyword evidence="13" id="KW-1185">Reference proteome</keyword>
<protein>
    <recommendedName>
        <fullName evidence="4">Erythropoietin</fullName>
    </recommendedName>
</protein>
<evidence type="ECO:0000256" key="3">
    <source>
        <dbReference type="ARBA" id="ARBA00005782"/>
    </source>
</evidence>
<comment type="function">
    <text evidence="1">Hormone involved in the regulation of erythrocyte proliferation and differentiation and the maintenance of a physiological level of circulating erythrocyte mass. Binds to EPOR leading to EPOR dimerization and JAK2 activation thereby activating specific downstream effectors, including STAT1 and STAT3.</text>
</comment>
<evidence type="ECO:0000256" key="1">
    <source>
        <dbReference type="ARBA" id="ARBA00002679"/>
    </source>
</evidence>
<accession>A0A9D3TGZ0</accession>
<keyword evidence="10" id="KW-0325">Glycoprotein</keyword>
<keyword evidence="8" id="KW-0265">Erythrocyte maturation</keyword>
<dbReference type="InterPro" id="IPR009079">
    <property type="entry name" value="4_helix_cytokine-like_core"/>
</dbReference>
<evidence type="ECO:0000256" key="2">
    <source>
        <dbReference type="ARBA" id="ARBA00004613"/>
    </source>
</evidence>
<dbReference type="SUPFAM" id="SSF47266">
    <property type="entry name" value="4-helical cytokines"/>
    <property type="match status" value="1"/>
</dbReference>
<keyword evidence="6" id="KW-0372">Hormone</keyword>
<dbReference type="PRINTS" id="PR00272">
    <property type="entry name" value="ERYTHROPTN"/>
</dbReference>
<evidence type="ECO:0000256" key="4">
    <source>
        <dbReference type="ARBA" id="ARBA00015421"/>
    </source>
</evidence>
<evidence type="ECO:0000313" key="13">
    <source>
        <dbReference type="Proteomes" id="UP001046870"/>
    </source>
</evidence>
<dbReference type="GO" id="GO:0005615">
    <property type="term" value="C:extracellular space"/>
    <property type="evidence" value="ECO:0007669"/>
    <property type="project" value="TreeGrafter"/>
</dbReference>
<name>A0A9D3TGZ0_MEGAT</name>
<keyword evidence="5" id="KW-0964">Secreted</keyword>
<evidence type="ECO:0000256" key="7">
    <source>
        <dbReference type="ARBA" id="ARBA00022729"/>
    </source>
</evidence>
<dbReference type="PANTHER" id="PTHR10370:SF0">
    <property type="entry name" value="ERYTHROPOIETIN"/>
    <property type="match status" value="1"/>
</dbReference>
<evidence type="ECO:0000256" key="6">
    <source>
        <dbReference type="ARBA" id="ARBA00022702"/>
    </source>
</evidence>
<gene>
    <name evidence="12" type="ORF">MATL_G00045870</name>
</gene>
<reference evidence="12" key="1">
    <citation type="submission" date="2021-01" db="EMBL/GenBank/DDBJ databases">
        <authorList>
            <person name="Zahm M."/>
            <person name="Roques C."/>
            <person name="Cabau C."/>
            <person name="Klopp C."/>
            <person name="Donnadieu C."/>
            <person name="Jouanno E."/>
            <person name="Lampietro C."/>
            <person name="Louis A."/>
            <person name="Herpin A."/>
            <person name="Echchiki A."/>
            <person name="Berthelot C."/>
            <person name="Parey E."/>
            <person name="Roest-Crollius H."/>
            <person name="Braasch I."/>
            <person name="Postlethwait J."/>
            <person name="Bobe J."/>
            <person name="Montfort J."/>
            <person name="Bouchez O."/>
            <person name="Begum T."/>
            <person name="Mejri S."/>
            <person name="Adams A."/>
            <person name="Chen W.-J."/>
            <person name="Guiguen Y."/>
        </authorList>
    </citation>
    <scope>NUCLEOTIDE SEQUENCE</scope>
    <source>
        <strain evidence="12">YG-15Mar2019-1</strain>
        <tissue evidence="12">Brain</tissue>
    </source>
</reference>
<dbReference type="EMBL" id="JAFDVH010000003">
    <property type="protein sequence ID" value="KAG7484087.1"/>
    <property type="molecule type" value="Genomic_DNA"/>
</dbReference>
<proteinExistence type="inferred from homology"/>
<evidence type="ECO:0000313" key="12">
    <source>
        <dbReference type="EMBL" id="KAG7484087.1"/>
    </source>
</evidence>
<dbReference type="PROSITE" id="PS00817">
    <property type="entry name" value="EPO_TPO"/>
    <property type="match status" value="1"/>
</dbReference>
<dbReference type="Pfam" id="PF00758">
    <property type="entry name" value="EPO_TPO"/>
    <property type="match status" value="1"/>
</dbReference>
<organism evidence="12 13">
    <name type="scientific">Megalops atlanticus</name>
    <name type="common">Tarpon</name>
    <name type="synonym">Clupea gigantea</name>
    <dbReference type="NCBI Taxonomy" id="7932"/>
    <lineage>
        <taxon>Eukaryota</taxon>
        <taxon>Metazoa</taxon>
        <taxon>Chordata</taxon>
        <taxon>Craniata</taxon>
        <taxon>Vertebrata</taxon>
        <taxon>Euteleostomi</taxon>
        <taxon>Actinopterygii</taxon>
        <taxon>Neopterygii</taxon>
        <taxon>Teleostei</taxon>
        <taxon>Elopiformes</taxon>
        <taxon>Megalopidae</taxon>
        <taxon>Megalops</taxon>
    </lineage>
</organism>